<reference evidence="1 2" key="1">
    <citation type="journal article" date="2021" name="Hortic Res">
        <title>High-quality reference genome and annotation aids understanding of berry development for evergreen blueberry (Vaccinium darrowii).</title>
        <authorList>
            <person name="Yu J."/>
            <person name="Hulse-Kemp A.M."/>
            <person name="Babiker E."/>
            <person name="Staton M."/>
        </authorList>
    </citation>
    <scope>NUCLEOTIDE SEQUENCE [LARGE SCALE GENOMIC DNA]</scope>
    <source>
        <strain evidence="2">cv. NJ 8807/NJ 8810</strain>
        <tissue evidence="1">Young leaf</tissue>
    </source>
</reference>
<protein>
    <submittedName>
        <fullName evidence="1">Uncharacterized protein</fullName>
    </submittedName>
</protein>
<evidence type="ECO:0000313" key="2">
    <source>
        <dbReference type="Proteomes" id="UP000828048"/>
    </source>
</evidence>
<name>A0ACB7ZEX2_9ERIC</name>
<dbReference type="Proteomes" id="UP000828048">
    <property type="component" value="Chromosome 12"/>
</dbReference>
<evidence type="ECO:0000313" key="1">
    <source>
        <dbReference type="EMBL" id="KAH7864311.1"/>
    </source>
</evidence>
<keyword evidence="2" id="KW-1185">Reference proteome</keyword>
<gene>
    <name evidence="1" type="ORF">Vadar_028147</name>
</gene>
<comment type="caution">
    <text evidence="1">The sequence shown here is derived from an EMBL/GenBank/DDBJ whole genome shotgun (WGS) entry which is preliminary data.</text>
</comment>
<proteinExistence type="predicted"/>
<organism evidence="1 2">
    <name type="scientific">Vaccinium darrowii</name>
    <dbReference type="NCBI Taxonomy" id="229202"/>
    <lineage>
        <taxon>Eukaryota</taxon>
        <taxon>Viridiplantae</taxon>
        <taxon>Streptophyta</taxon>
        <taxon>Embryophyta</taxon>
        <taxon>Tracheophyta</taxon>
        <taxon>Spermatophyta</taxon>
        <taxon>Magnoliopsida</taxon>
        <taxon>eudicotyledons</taxon>
        <taxon>Gunneridae</taxon>
        <taxon>Pentapetalae</taxon>
        <taxon>asterids</taxon>
        <taxon>Ericales</taxon>
        <taxon>Ericaceae</taxon>
        <taxon>Vaccinioideae</taxon>
        <taxon>Vaccinieae</taxon>
        <taxon>Vaccinium</taxon>
    </lineage>
</organism>
<dbReference type="EMBL" id="CM037162">
    <property type="protein sequence ID" value="KAH7864311.1"/>
    <property type="molecule type" value="Genomic_DNA"/>
</dbReference>
<sequence length="172" mass="19240">MQAVAALMRRQRVSGASYRTLGVSWPAEQFHSGFSTFCTLAPDESSGKERENLNRDEGGEEEPKSLCGRIERLPRGAAVGSAFQSWMGDGFPIHRGNIFHTINRLRKLHFNKRALQTMMVPPLFRIFACCDLSRHIMSRFVVVETQANPSQFAIDLLSAALDPGDVLCQEEL</sequence>
<accession>A0ACB7ZEX2</accession>